<dbReference type="EMBL" id="CP036266">
    <property type="protein sequence ID" value="QDT22241.1"/>
    <property type="molecule type" value="Genomic_DNA"/>
</dbReference>
<proteinExistence type="predicted"/>
<gene>
    <name evidence="1" type="ORF">HG66A1_40480</name>
</gene>
<evidence type="ECO:0000313" key="2">
    <source>
        <dbReference type="Proteomes" id="UP000320421"/>
    </source>
</evidence>
<protein>
    <submittedName>
        <fullName evidence="1">Uncharacterized protein</fullName>
    </submittedName>
</protein>
<accession>A0A517PSA4</accession>
<reference evidence="1 2" key="1">
    <citation type="submission" date="2019-02" db="EMBL/GenBank/DDBJ databases">
        <title>Deep-cultivation of Planctomycetes and their phenomic and genomic characterization uncovers novel biology.</title>
        <authorList>
            <person name="Wiegand S."/>
            <person name="Jogler M."/>
            <person name="Boedeker C."/>
            <person name="Pinto D."/>
            <person name="Vollmers J."/>
            <person name="Rivas-Marin E."/>
            <person name="Kohn T."/>
            <person name="Peeters S.H."/>
            <person name="Heuer A."/>
            <person name="Rast P."/>
            <person name="Oberbeckmann S."/>
            <person name="Bunk B."/>
            <person name="Jeske O."/>
            <person name="Meyerdierks A."/>
            <person name="Storesund J.E."/>
            <person name="Kallscheuer N."/>
            <person name="Luecker S."/>
            <person name="Lage O.M."/>
            <person name="Pohl T."/>
            <person name="Merkel B.J."/>
            <person name="Hornburger P."/>
            <person name="Mueller R.-W."/>
            <person name="Bruemmer F."/>
            <person name="Labrenz M."/>
            <person name="Spormann A.M."/>
            <person name="Op den Camp H."/>
            <person name="Overmann J."/>
            <person name="Amann R."/>
            <person name="Jetten M.S.M."/>
            <person name="Mascher T."/>
            <person name="Medema M.H."/>
            <person name="Devos D.P."/>
            <person name="Kaster A.-K."/>
            <person name="Ovreas L."/>
            <person name="Rohde M."/>
            <person name="Galperin M.Y."/>
            <person name="Jogler C."/>
        </authorList>
    </citation>
    <scope>NUCLEOTIDE SEQUENCE [LARGE SCALE GENOMIC DNA]</scope>
    <source>
        <strain evidence="1 2">HG66A1</strain>
    </source>
</reference>
<keyword evidence="2" id="KW-1185">Reference proteome</keyword>
<dbReference type="Proteomes" id="UP000320421">
    <property type="component" value="Chromosome"/>
</dbReference>
<organism evidence="1 2">
    <name type="scientific">Gimesia chilikensis</name>
    <dbReference type="NCBI Taxonomy" id="2605989"/>
    <lineage>
        <taxon>Bacteria</taxon>
        <taxon>Pseudomonadati</taxon>
        <taxon>Planctomycetota</taxon>
        <taxon>Planctomycetia</taxon>
        <taxon>Planctomycetales</taxon>
        <taxon>Planctomycetaceae</taxon>
        <taxon>Gimesia</taxon>
    </lineage>
</organism>
<evidence type="ECO:0000313" key="1">
    <source>
        <dbReference type="EMBL" id="QDT22241.1"/>
    </source>
</evidence>
<sequence length="50" mass="5685">MIVRDNSHAVCVTTSAQAQWESIQPEWLYQTVDGQELVVMHVEIQRTGSL</sequence>
<name>A0A517PSA4_9PLAN</name>
<dbReference type="AlphaFoldDB" id="A0A517PSA4"/>